<organism evidence="2 3">
    <name type="scientific">Effrenium voratum</name>
    <dbReference type="NCBI Taxonomy" id="2562239"/>
    <lineage>
        <taxon>Eukaryota</taxon>
        <taxon>Sar</taxon>
        <taxon>Alveolata</taxon>
        <taxon>Dinophyceae</taxon>
        <taxon>Suessiales</taxon>
        <taxon>Symbiodiniaceae</taxon>
        <taxon>Effrenium</taxon>
    </lineage>
</organism>
<dbReference type="GO" id="GO:0070300">
    <property type="term" value="F:phosphatidic acid binding"/>
    <property type="evidence" value="ECO:0007669"/>
    <property type="project" value="TreeGrafter"/>
</dbReference>
<sequence>MASRLARRHFAPLAVAASAAWLGPWARKVSCEAKSEAIPSRFRTSLYRLDENLWKAGQALRPGMVTTRFKPGRTHVIRIVLTGGPCAGKSSALEHLTRAATAAGYDVYAAPEVCTVLLNAGMQFPEPGCAGYEDRWLAIQTGVMQMQLQLERSMTDIAASTGRPSIIIFDRGLLDGRAYVPAHNWAKLVGQVEASAAGLDKPRKLISEEYMLARYNMIVHLTSAADGAEEYYKWGKTVDDSGNAVIRGEPPEKARELDHKLRDCWRQHPRWVLIHNGPDGFKGKLQRATDSIMKLASEIHPQGPKNGQV</sequence>
<dbReference type="Proteomes" id="UP001178507">
    <property type="component" value="Unassembled WGS sequence"/>
</dbReference>
<keyword evidence="3" id="KW-1185">Reference proteome</keyword>
<reference evidence="2" key="1">
    <citation type="submission" date="2023-08" db="EMBL/GenBank/DDBJ databases">
        <authorList>
            <person name="Chen Y."/>
            <person name="Shah S."/>
            <person name="Dougan E. K."/>
            <person name="Thang M."/>
            <person name="Chan C."/>
        </authorList>
    </citation>
    <scope>NUCLEOTIDE SEQUENCE</scope>
</reference>
<dbReference type="PANTHER" id="PTHR34932">
    <property type="entry name" value="TRPL TRANSLOCATION DEFECT PROTEIN 14"/>
    <property type="match status" value="1"/>
</dbReference>
<dbReference type="SUPFAM" id="SSF52540">
    <property type="entry name" value="P-loop containing nucleoside triphosphate hydrolases"/>
    <property type="match status" value="1"/>
</dbReference>
<dbReference type="GO" id="GO:0005525">
    <property type="term" value="F:GTP binding"/>
    <property type="evidence" value="ECO:0007669"/>
    <property type="project" value="TreeGrafter"/>
</dbReference>
<evidence type="ECO:0000313" key="2">
    <source>
        <dbReference type="EMBL" id="CAJ1388801.1"/>
    </source>
</evidence>
<gene>
    <name evidence="2" type="ORF">EVOR1521_LOCUS14588</name>
</gene>
<dbReference type="PANTHER" id="PTHR34932:SF1">
    <property type="entry name" value="TRPL TRANSLOCATION DEFECT PROTEIN 14"/>
    <property type="match status" value="1"/>
</dbReference>
<dbReference type="Pfam" id="PF13521">
    <property type="entry name" value="AAA_28"/>
    <property type="match status" value="1"/>
</dbReference>
<proteinExistence type="predicted"/>
<comment type="caution">
    <text evidence="2">The sequence shown here is derived from an EMBL/GenBank/DDBJ whole genome shotgun (WGS) entry which is preliminary data.</text>
</comment>
<dbReference type="InterPro" id="IPR038727">
    <property type="entry name" value="NadR/Ttd14_AAA_dom"/>
</dbReference>
<accession>A0AA36N318</accession>
<feature type="domain" description="NadR/Ttd14 AAA" evidence="1">
    <location>
        <begin position="78"/>
        <end position="274"/>
    </location>
</feature>
<dbReference type="InterPro" id="IPR027417">
    <property type="entry name" value="P-loop_NTPase"/>
</dbReference>
<evidence type="ECO:0000259" key="1">
    <source>
        <dbReference type="Pfam" id="PF13521"/>
    </source>
</evidence>
<dbReference type="GO" id="GO:0035091">
    <property type="term" value="F:phosphatidylinositol binding"/>
    <property type="evidence" value="ECO:0007669"/>
    <property type="project" value="TreeGrafter"/>
</dbReference>
<name>A0AA36N318_9DINO</name>
<protein>
    <recommendedName>
        <fullName evidence="1">NadR/Ttd14 AAA domain-containing protein</fullName>
    </recommendedName>
</protein>
<dbReference type="AlphaFoldDB" id="A0AA36N318"/>
<evidence type="ECO:0000313" key="3">
    <source>
        <dbReference type="Proteomes" id="UP001178507"/>
    </source>
</evidence>
<dbReference type="EMBL" id="CAUJNA010001768">
    <property type="protein sequence ID" value="CAJ1388801.1"/>
    <property type="molecule type" value="Genomic_DNA"/>
</dbReference>
<dbReference type="InterPro" id="IPR053227">
    <property type="entry name" value="TRPL-trafficking_regulator"/>
</dbReference>
<dbReference type="Gene3D" id="3.40.50.300">
    <property type="entry name" value="P-loop containing nucleotide triphosphate hydrolases"/>
    <property type="match status" value="1"/>
</dbReference>